<evidence type="ECO:0000313" key="2">
    <source>
        <dbReference type="EMBL" id="MSU05313.1"/>
    </source>
</evidence>
<evidence type="ECO:0000256" key="1">
    <source>
        <dbReference type="SAM" id="SignalP"/>
    </source>
</evidence>
<dbReference type="RefSeq" id="WP_154424212.1">
    <property type="nucleotide sequence ID" value="NZ_VUNN01000001.1"/>
</dbReference>
<accession>A0A7X2PBA0</accession>
<dbReference type="InterPro" id="IPR028082">
    <property type="entry name" value="Peripla_BP_I"/>
</dbReference>
<dbReference type="Pfam" id="PF04392">
    <property type="entry name" value="ABC_sub_bind"/>
    <property type="match status" value="1"/>
</dbReference>
<name>A0A7X2PBA0_9SPIO</name>
<dbReference type="Gene3D" id="3.40.50.2300">
    <property type="match status" value="2"/>
</dbReference>
<reference evidence="2 3" key="1">
    <citation type="submission" date="2019-08" db="EMBL/GenBank/DDBJ databases">
        <title>In-depth cultivation of the pig gut microbiome towards novel bacterial diversity and tailored functional studies.</title>
        <authorList>
            <person name="Wylensek D."/>
            <person name="Hitch T.C.A."/>
            <person name="Clavel T."/>
        </authorList>
    </citation>
    <scope>NUCLEOTIDE SEQUENCE [LARGE SCALE GENOMIC DNA]</scope>
    <source>
        <strain evidence="2 3">NM-380-WT-3C1</strain>
    </source>
</reference>
<dbReference type="EMBL" id="VUNN01000001">
    <property type="protein sequence ID" value="MSU05313.1"/>
    <property type="molecule type" value="Genomic_DNA"/>
</dbReference>
<dbReference type="SUPFAM" id="SSF53822">
    <property type="entry name" value="Periplasmic binding protein-like I"/>
    <property type="match status" value="1"/>
</dbReference>
<dbReference type="PANTHER" id="PTHR35271:SF1">
    <property type="entry name" value="ABC TRANSPORTER, SUBSTRATE-BINDING LIPOPROTEIN"/>
    <property type="match status" value="1"/>
</dbReference>
<proteinExistence type="predicted"/>
<dbReference type="CDD" id="cd06325">
    <property type="entry name" value="PBP1_ABC_unchar_transporter"/>
    <property type="match status" value="1"/>
</dbReference>
<dbReference type="Proteomes" id="UP000460549">
    <property type="component" value="Unassembled WGS sequence"/>
</dbReference>
<sequence length="325" mass="34019">MKKLLTIALLILLTVSTIFASGAKEETGPKTYKIGVSKLLTHPALDAIAQGISDYMATTDIPYEIKEENANGDISTCASIAALFKEEKVDVAVGIATPTAQAIFNALPNTLQVYSSVTDPVSAGLTGNDLVCGVSDMVPVATHLELIEKLTGAKTVGMVYTSSEANGISLMEAMKAAAEAAGVKLITVAVANSAEVRVAAQSIIDRVDAMYVATDNTVISAITALSDVCIAAKVPLFSADTTSSFDTDVLLAGGFDYYKSGLLTGQLIEKVIKGTKPTEIGMTLLDEASLELYINLDVADKLGITIPEDMKANAAYLIKDGKNIK</sequence>
<comment type="caution">
    <text evidence="2">The sequence shown here is derived from an EMBL/GenBank/DDBJ whole genome shotgun (WGS) entry which is preliminary data.</text>
</comment>
<protein>
    <submittedName>
        <fullName evidence="2">ABC transporter substrate-binding protein</fullName>
    </submittedName>
</protein>
<feature type="chain" id="PRO_5031289127" evidence="1">
    <location>
        <begin position="21"/>
        <end position="325"/>
    </location>
</feature>
<dbReference type="PANTHER" id="PTHR35271">
    <property type="entry name" value="ABC TRANSPORTER, SUBSTRATE-BINDING LIPOPROTEIN-RELATED"/>
    <property type="match status" value="1"/>
</dbReference>
<keyword evidence="1" id="KW-0732">Signal</keyword>
<gene>
    <name evidence="2" type="ORF">FYJ80_00730</name>
</gene>
<dbReference type="InterPro" id="IPR007487">
    <property type="entry name" value="ABC_transpt-TYRBP-like"/>
</dbReference>
<evidence type="ECO:0000313" key="3">
    <source>
        <dbReference type="Proteomes" id="UP000460549"/>
    </source>
</evidence>
<feature type="signal peptide" evidence="1">
    <location>
        <begin position="1"/>
        <end position="20"/>
    </location>
</feature>
<dbReference type="AlphaFoldDB" id="A0A7X2PBA0"/>
<organism evidence="2 3">
    <name type="scientific">Bullifex porci</name>
    <dbReference type="NCBI Taxonomy" id="2606638"/>
    <lineage>
        <taxon>Bacteria</taxon>
        <taxon>Pseudomonadati</taxon>
        <taxon>Spirochaetota</taxon>
        <taxon>Spirochaetia</taxon>
        <taxon>Spirochaetales</taxon>
        <taxon>Spirochaetaceae</taxon>
        <taxon>Bullifex</taxon>
    </lineage>
</organism>
<keyword evidence="3" id="KW-1185">Reference proteome</keyword>